<keyword evidence="10" id="KW-0472">Membrane</keyword>
<keyword evidence="11" id="KW-1006">Bacterial flagellum protein export</keyword>
<evidence type="ECO:0000256" key="12">
    <source>
        <dbReference type="ARBA" id="ARBA00025337"/>
    </source>
</evidence>
<comment type="similarity">
    <text evidence="2">Belongs to the GTP-binding SRP family.</text>
</comment>
<keyword evidence="15" id="KW-0966">Cell projection</keyword>
<evidence type="ECO:0000256" key="10">
    <source>
        <dbReference type="ARBA" id="ARBA00023136"/>
    </source>
</evidence>
<dbReference type="InterPro" id="IPR000897">
    <property type="entry name" value="SRP54_GTPase_dom"/>
</dbReference>
<keyword evidence="5" id="KW-1003">Cell membrane</keyword>
<dbReference type="InterPro" id="IPR047040">
    <property type="entry name" value="FlhF__GTPase_dom"/>
</dbReference>
<dbReference type="PATRIC" id="fig|1238182.3.peg.4286"/>
<dbReference type="PANTHER" id="PTHR43134:SF3">
    <property type="entry name" value="FLAGELLAR BIOSYNTHESIS PROTEIN FLHF"/>
    <property type="match status" value="1"/>
</dbReference>
<keyword evidence="4" id="KW-0813">Transport</keyword>
<name>K9H7I8_9PROT</name>
<accession>K9H7I8</accession>
<dbReference type="AlphaFoldDB" id="K9H7I8"/>
<dbReference type="GO" id="GO:0015031">
    <property type="term" value="P:protein transport"/>
    <property type="evidence" value="ECO:0007669"/>
    <property type="project" value="UniProtKB-KW"/>
</dbReference>
<dbReference type="eggNOG" id="COG1419">
    <property type="taxonomic scope" value="Bacteria"/>
</dbReference>
<evidence type="ECO:0000256" key="3">
    <source>
        <dbReference type="ARBA" id="ARBA00014919"/>
    </source>
</evidence>
<comment type="function">
    <text evidence="12">Necessary for flagellar biosynthesis. May be involved in translocation of the flagellum.</text>
</comment>
<evidence type="ECO:0000256" key="11">
    <source>
        <dbReference type="ARBA" id="ARBA00023225"/>
    </source>
</evidence>
<evidence type="ECO:0000313" key="15">
    <source>
        <dbReference type="EMBL" id="EKV26558.1"/>
    </source>
</evidence>
<dbReference type="Proteomes" id="UP000009881">
    <property type="component" value="Unassembled WGS sequence"/>
</dbReference>
<dbReference type="STRING" id="1238182.C882_2331"/>
<dbReference type="PANTHER" id="PTHR43134">
    <property type="entry name" value="SIGNAL RECOGNITION PARTICLE RECEPTOR SUBUNIT ALPHA"/>
    <property type="match status" value="1"/>
</dbReference>
<evidence type="ECO:0000256" key="1">
    <source>
        <dbReference type="ARBA" id="ARBA00004413"/>
    </source>
</evidence>
<dbReference type="CDD" id="cd17873">
    <property type="entry name" value="FlhF"/>
    <property type="match status" value="1"/>
</dbReference>
<dbReference type="GO" id="GO:0044781">
    <property type="term" value="P:bacterial-type flagellum organization"/>
    <property type="evidence" value="ECO:0007669"/>
    <property type="project" value="UniProtKB-KW"/>
</dbReference>
<dbReference type="SUPFAM" id="SSF52540">
    <property type="entry name" value="P-loop containing nucleoside triphosphate hydrolases"/>
    <property type="match status" value="1"/>
</dbReference>
<evidence type="ECO:0000256" key="2">
    <source>
        <dbReference type="ARBA" id="ARBA00008531"/>
    </source>
</evidence>
<keyword evidence="16" id="KW-1185">Reference proteome</keyword>
<dbReference type="Gene3D" id="3.40.50.300">
    <property type="entry name" value="P-loop containing nucleotide triphosphate hydrolases"/>
    <property type="match status" value="1"/>
</dbReference>
<keyword evidence="7" id="KW-1005">Bacterial flagellum biogenesis</keyword>
<dbReference type="RefSeq" id="WP_009542726.1">
    <property type="nucleotide sequence ID" value="NZ_ANHY01000029.1"/>
</dbReference>
<comment type="subcellular location">
    <subcellularLocation>
        <location evidence="1">Cell membrane</location>
        <topology evidence="1">Peripheral membrane protein</topology>
        <orientation evidence="1">Cytoplasmic side</orientation>
    </subcellularLocation>
</comment>
<comment type="caution">
    <text evidence="15">The sequence shown here is derived from an EMBL/GenBank/DDBJ whole genome shotgun (WGS) entry which is preliminary data.</text>
</comment>
<keyword evidence="8" id="KW-0653">Protein transport</keyword>
<evidence type="ECO:0000256" key="13">
    <source>
        <dbReference type="ARBA" id="ARBA00030866"/>
    </source>
</evidence>
<dbReference type="GO" id="GO:0003924">
    <property type="term" value="F:GTPase activity"/>
    <property type="evidence" value="ECO:0007669"/>
    <property type="project" value="InterPro"/>
</dbReference>
<keyword evidence="15" id="KW-0282">Flagellum</keyword>
<keyword evidence="15" id="KW-0969">Cilium</keyword>
<gene>
    <name evidence="15" type="ORF">C882_2331</name>
</gene>
<evidence type="ECO:0000256" key="6">
    <source>
        <dbReference type="ARBA" id="ARBA00022741"/>
    </source>
</evidence>
<evidence type="ECO:0000256" key="9">
    <source>
        <dbReference type="ARBA" id="ARBA00023134"/>
    </source>
</evidence>
<protein>
    <recommendedName>
        <fullName evidence="3">Flagellar biosynthesis protein FlhF</fullName>
    </recommendedName>
    <alternativeName>
        <fullName evidence="13">Flagella-associated GTP-binding protein</fullName>
    </alternativeName>
</protein>
<evidence type="ECO:0000256" key="7">
    <source>
        <dbReference type="ARBA" id="ARBA00022795"/>
    </source>
</evidence>
<evidence type="ECO:0000259" key="14">
    <source>
        <dbReference type="SMART" id="SM00962"/>
    </source>
</evidence>
<organism evidence="15 16">
    <name type="scientific">Caenispirillum salinarum AK4</name>
    <dbReference type="NCBI Taxonomy" id="1238182"/>
    <lineage>
        <taxon>Bacteria</taxon>
        <taxon>Pseudomonadati</taxon>
        <taxon>Pseudomonadota</taxon>
        <taxon>Alphaproteobacteria</taxon>
        <taxon>Rhodospirillales</taxon>
        <taxon>Novispirillaceae</taxon>
        <taxon>Caenispirillum</taxon>
    </lineage>
</organism>
<dbReference type="GO" id="GO:0005047">
    <property type="term" value="F:signal recognition particle binding"/>
    <property type="evidence" value="ECO:0007669"/>
    <property type="project" value="TreeGrafter"/>
</dbReference>
<evidence type="ECO:0000256" key="8">
    <source>
        <dbReference type="ARBA" id="ARBA00022927"/>
    </source>
</evidence>
<dbReference type="GO" id="GO:0006614">
    <property type="term" value="P:SRP-dependent cotranslational protein targeting to membrane"/>
    <property type="evidence" value="ECO:0007669"/>
    <property type="project" value="InterPro"/>
</dbReference>
<evidence type="ECO:0000256" key="5">
    <source>
        <dbReference type="ARBA" id="ARBA00022475"/>
    </source>
</evidence>
<feature type="domain" description="SRP54-type proteins GTP-binding" evidence="14">
    <location>
        <begin position="124"/>
        <end position="314"/>
    </location>
</feature>
<reference evidence="15 16" key="1">
    <citation type="journal article" date="2013" name="Genome Announc.">
        <title>Draft Genome Sequence of an Alphaproteobacterium, Caenispirillum salinarum AK4(T), Isolated from a Solar Saltern.</title>
        <authorList>
            <person name="Khatri I."/>
            <person name="Singh A."/>
            <person name="Korpole S."/>
            <person name="Pinnaka A.K."/>
            <person name="Subramanian S."/>
        </authorList>
    </citation>
    <scope>NUCLEOTIDE SEQUENCE [LARGE SCALE GENOMIC DNA]</scope>
    <source>
        <strain evidence="15 16">AK4</strain>
    </source>
</reference>
<dbReference type="OrthoDB" id="9778554at2"/>
<keyword evidence="6" id="KW-0547">Nucleotide-binding</keyword>
<dbReference type="InterPro" id="IPR027417">
    <property type="entry name" value="P-loop_NTPase"/>
</dbReference>
<keyword evidence="9" id="KW-0342">GTP-binding</keyword>
<dbReference type="GO" id="GO:0005886">
    <property type="term" value="C:plasma membrane"/>
    <property type="evidence" value="ECO:0007669"/>
    <property type="project" value="UniProtKB-SubCell"/>
</dbReference>
<sequence length="351" mass="37074">MRLKSYAADSMAEAMALVREELGDDAIIVSTQRAAGGQGVRITAAMEEPMALDDEIETVLSGTEPSPIAETVRDCLDYHGVVPGLLERLVGRVRALDVSEPTMACAAALDEHFAFAPLPARQAPRPFLIVGPPGAGKTITVAKLAARTRLAGRAVSVITADSVRAGAMEQLSAFTRILDIELYKARGPDSLRDILDETLGMQDLTFIDSPGLNPFNDNDMSFLRDLIDSVDVEPILVMAAGGDPVEAAEIAEAFAGAGATRLLATRLDMTRRLGAILSAADAGQLMFSEVSVNPHVANGLCSINPVSLARLIVPPGESSGIEHAATPEPAPVRAAPARTKEFNAWNEARQS</sequence>
<dbReference type="Pfam" id="PF00448">
    <property type="entry name" value="SRP54"/>
    <property type="match status" value="1"/>
</dbReference>
<dbReference type="SMART" id="SM00962">
    <property type="entry name" value="SRP54"/>
    <property type="match status" value="1"/>
</dbReference>
<dbReference type="EMBL" id="ANHY01000029">
    <property type="protein sequence ID" value="EKV26558.1"/>
    <property type="molecule type" value="Genomic_DNA"/>
</dbReference>
<dbReference type="GO" id="GO:0005525">
    <property type="term" value="F:GTP binding"/>
    <property type="evidence" value="ECO:0007669"/>
    <property type="project" value="UniProtKB-KW"/>
</dbReference>
<evidence type="ECO:0000313" key="16">
    <source>
        <dbReference type="Proteomes" id="UP000009881"/>
    </source>
</evidence>
<evidence type="ECO:0000256" key="4">
    <source>
        <dbReference type="ARBA" id="ARBA00022448"/>
    </source>
</evidence>
<proteinExistence type="inferred from homology"/>